<keyword evidence="1" id="KW-1133">Transmembrane helix</keyword>
<proteinExistence type="predicted"/>
<organism evidence="2 3">
    <name type="scientific">Candidatus Kaiserbacteria bacterium RIFOXYD1_FULL_42_15</name>
    <dbReference type="NCBI Taxonomy" id="1798532"/>
    <lineage>
        <taxon>Bacteria</taxon>
        <taxon>Candidatus Kaiseribacteriota</taxon>
    </lineage>
</organism>
<evidence type="ECO:0000313" key="3">
    <source>
        <dbReference type="Proteomes" id="UP000179230"/>
    </source>
</evidence>
<comment type="caution">
    <text evidence="2">The sequence shown here is derived from an EMBL/GenBank/DDBJ whole genome shotgun (WGS) entry which is preliminary data.</text>
</comment>
<dbReference type="Proteomes" id="UP000179230">
    <property type="component" value="Unassembled WGS sequence"/>
</dbReference>
<reference evidence="2 3" key="1">
    <citation type="journal article" date="2016" name="Nat. Commun.">
        <title>Thousands of microbial genomes shed light on interconnected biogeochemical processes in an aquifer system.</title>
        <authorList>
            <person name="Anantharaman K."/>
            <person name="Brown C.T."/>
            <person name="Hug L.A."/>
            <person name="Sharon I."/>
            <person name="Castelle C.J."/>
            <person name="Probst A.J."/>
            <person name="Thomas B.C."/>
            <person name="Singh A."/>
            <person name="Wilkins M.J."/>
            <person name="Karaoz U."/>
            <person name="Brodie E.L."/>
            <person name="Williams K.H."/>
            <person name="Hubbard S.S."/>
            <person name="Banfield J.F."/>
        </authorList>
    </citation>
    <scope>NUCLEOTIDE SEQUENCE [LARGE SCALE GENOMIC DNA]</scope>
</reference>
<evidence type="ECO:0000256" key="1">
    <source>
        <dbReference type="SAM" id="Phobius"/>
    </source>
</evidence>
<feature type="transmembrane region" description="Helical" evidence="1">
    <location>
        <begin position="6"/>
        <end position="25"/>
    </location>
</feature>
<gene>
    <name evidence="2" type="ORF">A2592_03175</name>
</gene>
<keyword evidence="1" id="KW-0812">Transmembrane</keyword>
<dbReference type="EMBL" id="MFMT01000006">
    <property type="protein sequence ID" value="OGG89104.1"/>
    <property type="molecule type" value="Genomic_DNA"/>
</dbReference>
<evidence type="ECO:0000313" key="2">
    <source>
        <dbReference type="EMBL" id="OGG89104.1"/>
    </source>
</evidence>
<accession>A0A1F6FTC5</accession>
<dbReference type="AlphaFoldDB" id="A0A1F6FTC5"/>
<name>A0A1F6FTC5_9BACT</name>
<protein>
    <submittedName>
        <fullName evidence="2">Uncharacterized protein</fullName>
    </submittedName>
</protein>
<keyword evidence="1" id="KW-0472">Membrane</keyword>
<sequence length="109" mass="12275">MSQLFKNVLIILTVIVLVAIGYYMLKERGSNSLSLNNADAISDQLLNQTQVFIERRNQLESISFDFEIFNNPNFSSLVSYSSDVPEQVVGKSNIFDTVSNIQTDNQPSH</sequence>